<feature type="domain" description="Kri1-like C-terminal" evidence="3">
    <location>
        <begin position="468"/>
        <end position="547"/>
    </location>
</feature>
<dbReference type="GO" id="GO:0005730">
    <property type="term" value="C:nucleolus"/>
    <property type="evidence" value="ECO:0007669"/>
    <property type="project" value="TreeGrafter"/>
</dbReference>
<dbReference type="AlphaFoldDB" id="A0A835HU29"/>
<feature type="compositionally biased region" description="Basic and acidic residues" evidence="2">
    <location>
        <begin position="17"/>
        <end position="45"/>
    </location>
</feature>
<dbReference type="Pfam" id="PF12936">
    <property type="entry name" value="Kri1_C"/>
    <property type="match status" value="1"/>
</dbReference>
<organism evidence="4 5">
    <name type="scientific">Coptis chinensis</name>
    <dbReference type="NCBI Taxonomy" id="261450"/>
    <lineage>
        <taxon>Eukaryota</taxon>
        <taxon>Viridiplantae</taxon>
        <taxon>Streptophyta</taxon>
        <taxon>Embryophyta</taxon>
        <taxon>Tracheophyta</taxon>
        <taxon>Spermatophyta</taxon>
        <taxon>Magnoliopsida</taxon>
        <taxon>Ranunculales</taxon>
        <taxon>Ranunculaceae</taxon>
        <taxon>Coptidoideae</taxon>
        <taxon>Coptis</taxon>
    </lineage>
</organism>
<dbReference type="Proteomes" id="UP000631114">
    <property type="component" value="Unassembled WGS sequence"/>
</dbReference>
<name>A0A835HU29_9MAGN</name>
<comment type="caution">
    <text evidence="4">The sequence shown here is derived from an EMBL/GenBank/DDBJ whole genome shotgun (WGS) entry which is preliminary data.</text>
</comment>
<dbReference type="InterPro" id="IPR024626">
    <property type="entry name" value="Kri1-like_C"/>
</dbReference>
<dbReference type="InterPro" id="IPR018034">
    <property type="entry name" value="Kri1"/>
</dbReference>
<feature type="compositionally biased region" description="Acidic residues" evidence="2">
    <location>
        <begin position="131"/>
        <end position="140"/>
    </location>
</feature>
<evidence type="ECO:0000259" key="3">
    <source>
        <dbReference type="Pfam" id="PF12936"/>
    </source>
</evidence>
<feature type="region of interest" description="Disordered" evidence="2">
    <location>
        <begin position="530"/>
        <end position="629"/>
    </location>
</feature>
<evidence type="ECO:0000256" key="2">
    <source>
        <dbReference type="SAM" id="MobiDB-lite"/>
    </source>
</evidence>
<proteinExistence type="inferred from homology"/>
<comment type="similarity">
    <text evidence="1">Belongs to the KRI1 family.</text>
</comment>
<feature type="region of interest" description="Disordered" evidence="2">
    <location>
        <begin position="129"/>
        <end position="194"/>
    </location>
</feature>
<keyword evidence="5" id="KW-1185">Reference proteome</keyword>
<accession>A0A835HU29</accession>
<gene>
    <name evidence="4" type="ORF">IFM89_034571</name>
</gene>
<reference evidence="4 5" key="1">
    <citation type="submission" date="2020-10" db="EMBL/GenBank/DDBJ databases">
        <title>The Coptis chinensis genome and diversification of protoberbering-type alkaloids.</title>
        <authorList>
            <person name="Wang B."/>
            <person name="Shu S."/>
            <person name="Song C."/>
            <person name="Liu Y."/>
        </authorList>
    </citation>
    <scope>NUCLEOTIDE SEQUENCE [LARGE SCALE GENOMIC DNA]</scope>
    <source>
        <strain evidence="4">HL-2020</strain>
        <tissue evidence="4">Leaf</tissue>
    </source>
</reference>
<evidence type="ECO:0000313" key="5">
    <source>
        <dbReference type="Proteomes" id="UP000631114"/>
    </source>
</evidence>
<evidence type="ECO:0000256" key="1">
    <source>
        <dbReference type="ARBA" id="ARBA00007473"/>
    </source>
</evidence>
<dbReference type="EMBL" id="JADFTS010000006">
    <property type="protein sequence ID" value="KAF9603238.1"/>
    <property type="molecule type" value="Genomic_DNA"/>
</dbReference>
<protein>
    <recommendedName>
        <fullName evidence="3">Kri1-like C-terminal domain-containing protein</fullName>
    </recommendedName>
</protein>
<dbReference type="PANTHER" id="PTHR14490">
    <property type="entry name" value="ZINC FINGER, ZZ TYPE"/>
    <property type="match status" value="1"/>
</dbReference>
<dbReference type="GO" id="GO:0000447">
    <property type="term" value="P:endonucleolytic cleavage in ITS1 to separate SSU-rRNA from 5.8S rRNA and LSU-rRNA from tricistronic rRNA transcript (SSU-rRNA, 5.8S rRNA, LSU-rRNA)"/>
    <property type="evidence" value="ECO:0007669"/>
    <property type="project" value="TreeGrafter"/>
</dbReference>
<sequence length="629" mass="72929">MGMNLFDDSDDVEEISKIETNKDFAKRYEHNKKREDLHRYEELKKKQVISSGSEDESESESDDESDLKSGKSVLELYDNLIKIRNKDPSIFYNKDAKLFQSDEEEGGNAKAKKKEKPMYLKDVVAKHLIEDGPDMDDEEGLEKSGVKKSYNEEQEELRKSFLDASKGAFDSEDDGDLLTEKKRNEGEDEDEDDYKFELNKKVKECYGEEMDENEKFLHNFLLEKSWIEKDKGKKPYNEDLLILSEDEEEIEKQERYEAAFNFRFEEGAGDRVLGHARVTEGSVRKKNNARKLQRKNKEERMAQAEFQRKEELKHLKNLKKKEIEEKLEKIRAIAGLTEDGTCKLNVDDLEEDFDPEEYDRKMNEMFDVDYYQAEEVDPGFGSDDDEDGDGIEKPDFDKEDELLGLSKDWGVGASGDGFWAAREKVLKLKAEEKDVDVSVNDEQGEEDLPGESKRKMKHKIPFQEKVALDNELEEYYKLDYEDTIEDLKTRFKYTSVPPRRFGLNPVELVMTDEKELNQYVSVKKLAPYREKEWKVPSSKRYSQKMKNNLGGEAEDLKGKKSGNKHKRKSDGPEAGSAEKGETQVDESNGEVGGMSRRSKRRRRQAELKLSHSRLAAYGKIPSSKNKQKQ</sequence>
<feature type="compositionally biased region" description="Acidic residues" evidence="2">
    <location>
        <begin position="374"/>
        <end position="389"/>
    </location>
</feature>
<dbReference type="Pfam" id="PF05178">
    <property type="entry name" value="Kri1"/>
    <property type="match status" value="1"/>
</dbReference>
<feature type="region of interest" description="Disordered" evidence="2">
    <location>
        <begin position="275"/>
        <end position="302"/>
    </location>
</feature>
<feature type="region of interest" description="Disordered" evidence="2">
    <location>
        <begin position="17"/>
        <end position="69"/>
    </location>
</feature>
<feature type="compositionally biased region" description="Basic residues" evidence="2">
    <location>
        <begin position="559"/>
        <end position="568"/>
    </location>
</feature>
<evidence type="ECO:0000313" key="4">
    <source>
        <dbReference type="EMBL" id="KAF9603238.1"/>
    </source>
</evidence>
<feature type="compositionally biased region" description="Basic residues" evidence="2">
    <location>
        <begin position="284"/>
        <end position="294"/>
    </location>
</feature>
<dbReference type="OrthoDB" id="10252032at2759"/>
<feature type="compositionally biased region" description="Basic and acidic residues" evidence="2">
    <location>
        <begin position="141"/>
        <end position="161"/>
    </location>
</feature>
<feature type="compositionally biased region" description="Acidic residues" evidence="2">
    <location>
        <begin position="53"/>
        <end position="65"/>
    </location>
</feature>
<feature type="region of interest" description="Disordered" evidence="2">
    <location>
        <begin position="374"/>
        <end position="396"/>
    </location>
</feature>
<dbReference type="PANTHER" id="PTHR14490:SF5">
    <property type="entry name" value="PROTEIN KRI1 HOMOLOG"/>
    <property type="match status" value="1"/>
</dbReference>
<dbReference type="GO" id="GO:0030686">
    <property type="term" value="C:90S preribosome"/>
    <property type="evidence" value="ECO:0007669"/>
    <property type="project" value="TreeGrafter"/>
</dbReference>
<feature type="region of interest" description="Disordered" evidence="2">
    <location>
        <begin position="436"/>
        <end position="455"/>
    </location>
</feature>